<name>A0AAC9P8W0_9PROT</name>
<evidence type="ECO:0000313" key="2">
    <source>
        <dbReference type="Proteomes" id="UP000182373"/>
    </source>
</evidence>
<proteinExistence type="predicted"/>
<sequence length="47" mass="5096">MPAAQQAGAATAQIRKKATLIRLQYGGGQNRRKCFTGRSGQIFLHHG</sequence>
<organism evidence="1 2">
    <name type="scientific">Granulibacter bethesdensis</name>
    <dbReference type="NCBI Taxonomy" id="364410"/>
    <lineage>
        <taxon>Bacteria</taxon>
        <taxon>Pseudomonadati</taxon>
        <taxon>Pseudomonadota</taxon>
        <taxon>Alphaproteobacteria</taxon>
        <taxon>Acetobacterales</taxon>
        <taxon>Acetobacteraceae</taxon>
        <taxon>Granulibacter</taxon>
    </lineage>
</organism>
<accession>A0AAC9P8W0</accession>
<dbReference type="EMBL" id="CP018191">
    <property type="protein sequence ID" value="APH54918.1"/>
    <property type="molecule type" value="Genomic_DNA"/>
</dbReference>
<reference evidence="2" key="1">
    <citation type="submission" date="2016-11" db="EMBL/GenBank/DDBJ databases">
        <title>Comparative genomic and phenotypic analysis of Granulibacter bethesdensis clinical isolates from patients with chronic granulomatous disease.</title>
        <authorList>
            <person name="Zarember K.A."/>
            <person name="Porcella S.F."/>
            <person name="Chu J."/>
            <person name="Ding L."/>
            <person name="Dahlstrom E."/>
            <person name="Barbian K."/>
            <person name="Martens C."/>
            <person name="Sykora L."/>
            <person name="Kramer S."/>
            <person name="Pettinato A.M."/>
            <person name="Hong H."/>
            <person name="Wald G."/>
            <person name="Berg L.J."/>
            <person name="Rogge L.S."/>
            <person name="Greenberg D.E."/>
            <person name="Falcone E.L."/>
            <person name="Neves J.F."/>
            <person name="Simoes M.J."/>
            <person name="Casal M."/>
            <person name="Rodriguez-Lopez F.C."/>
            <person name="Zelazny A."/>
            <person name="Gallin J.I."/>
            <person name="Holland S.M."/>
        </authorList>
    </citation>
    <scope>NUCLEOTIDE SEQUENCE [LARGE SCALE GENOMIC DNA]</scope>
    <source>
        <strain evidence="2">NIH9.1</strain>
    </source>
</reference>
<evidence type="ECO:0000313" key="1">
    <source>
        <dbReference type="EMBL" id="APH54918.1"/>
    </source>
</evidence>
<dbReference type="AlphaFoldDB" id="A0AAC9P8W0"/>
<dbReference type="Proteomes" id="UP000182373">
    <property type="component" value="Chromosome"/>
</dbReference>
<gene>
    <name evidence="1" type="ORF">GbCGDNIH9_8610</name>
</gene>
<protein>
    <submittedName>
        <fullName evidence="1">Uncharacterized protein</fullName>
    </submittedName>
</protein>